<evidence type="ECO:0000256" key="1">
    <source>
        <dbReference type="SAM" id="Phobius"/>
    </source>
</evidence>
<dbReference type="InterPro" id="IPR036514">
    <property type="entry name" value="SGNH_hydro_sf"/>
</dbReference>
<proteinExistence type="predicted"/>
<name>A0A4R5NQ16_9LACO</name>
<dbReference type="STRING" id="1122149.FD44_GL001387"/>
<dbReference type="CDD" id="cd04506">
    <property type="entry name" value="SGNH_hydrolase_YpmR_like"/>
    <property type="match status" value="1"/>
</dbReference>
<evidence type="ECO:0000313" key="2">
    <source>
        <dbReference type="EMBL" id="TDG78753.1"/>
    </source>
</evidence>
<keyword evidence="1" id="KW-1133">Transmembrane helix</keyword>
<keyword evidence="1" id="KW-0812">Transmembrane</keyword>
<dbReference type="Proteomes" id="UP000294854">
    <property type="component" value="Unassembled WGS sequence"/>
</dbReference>
<keyword evidence="1" id="KW-0472">Membrane</keyword>
<dbReference type="GO" id="GO:0004622">
    <property type="term" value="F:phosphatidylcholine lysophospholipase activity"/>
    <property type="evidence" value="ECO:0007669"/>
    <property type="project" value="TreeGrafter"/>
</dbReference>
<dbReference type="EMBL" id="PUFO01000032">
    <property type="protein sequence ID" value="TDG78753.1"/>
    <property type="molecule type" value="Genomic_DNA"/>
</dbReference>
<keyword evidence="3" id="KW-1185">Reference proteome</keyword>
<dbReference type="InterPro" id="IPR001087">
    <property type="entry name" value="GDSL"/>
</dbReference>
<sequence length="302" mass="34271">MRSRVQAKKSHKWLWWVLLLVAIVVGGGFYFVQHGQSHIGKPQTVRLVALGDSLTYGVGDQKKQGGYVSQIKTKLEAKNNVKVKTANFGVSGNRSDQIEKRLKTQTKFQTKLKNADVIVMTVGGNDLFQKLQQEMFVSSTQTVNQDMAKALTTYQTKLTSLMHEIRHYNSKSPIFLYSIYNPVYVYFANVSLISKSVAQLNQVDQSVIKADGNTYFVDINHALSDGQYTTKAKRQKLLDKTKKVNQSSLDLSQYNEVLNGQGKSANVYISNADHFHPNHKGYGIMTNHLYRVMMDHKKQWEN</sequence>
<dbReference type="InterPro" id="IPR051532">
    <property type="entry name" value="Ester_Hydrolysis_Enzymes"/>
</dbReference>
<dbReference type="PANTHER" id="PTHR30383:SF27">
    <property type="entry name" value="SPORE GERMINATION LIPASE LIPC"/>
    <property type="match status" value="1"/>
</dbReference>
<protein>
    <submittedName>
        <fullName evidence="2">Uncharacterized protein</fullName>
    </submittedName>
</protein>
<accession>A0A4R5NQ16</accession>
<dbReference type="Gene3D" id="3.40.50.1110">
    <property type="entry name" value="SGNH hydrolase"/>
    <property type="match status" value="1"/>
</dbReference>
<dbReference type="OrthoDB" id="252349at2"/>
<reference evidence="2 3" key="1">
    <citation type="journal article" date="2019" name="Appl. Microbiol. Biotechnol.">
        <title>Uncovering carbohydrate metabolism through a genotype-phenotype association study of 56 lactic acid bacteria genomes.</title>
        <authorList>
            <person name="Buron-Moles G."/>
            <person name="Chailyan A."/>
            <person name="Dolejs I."/>
            <person name="Forster J."/>
            <person name="Miks M.H."/>
        </authorList>
    </citation>
    <scope>NUCLEOTIDE SEQUENCE [LARGE SCALE GENOMIC DNA]</scope>
    <source>
        <strain evidence="2 3">ATCC 49373</strain>
    </source>
</reference>
<dbReference type="RefSeq" id="WP_010619788.1">
    <property type="nucleotide sequence ID" value="NZ_CP042371.1"/>
</dbReference>
<comment type="caution">
    <text evidence="2">The sequence shown here is derived from an EMBL/GenBank/DDBJ whole genome shotgun (WGS) entry which is preliminary data.</text>
</comment>
<evidence type="ECO:0000313" key="3">
    <source>
        <dbReference type="Proteomes" id="UP000294854"/>
    </source>
</evidence>
<gene>
    <name evidence="2" type="ORF">C5L31_002029</name>
</gene>
<dbReference type="Pfam" id="PF00657">
    <property type="entry name" value="Lipase_GDSL"/>
    <property type="match status" value="1"/>
</dbReference>
<dbReference type="SUPFAM" id="SSF52266">
    <property type="entry name" value="SGNH hydrolase"/>
    <property type="match status" value="1"/>
</dbReference>
<dbReference type="AlphaFoldDB" id="A0A4R5NQ16"/>
<feature type="transmembrane region" description="Helical" evidence="1">
    <location>
        <begin position="12"/>
        <end position="32"/>
    </location>
</feature>
<organism evidence="2 3">
    <name type="scientific">Secundilactobacillus malefermentans</name>
    <dbReference type="NCBI Taxonomy" id="176292"/>
    <lineage>
        <taxon>Bacteria</taxon>
        <taxon>Bacillati</taxon>
        <taxon>Bacillota</taxon>
        <taxon>Bacilli</taxon>
        <taxon>Lactobacillales</taxon>
        <taxon>Lactobacillaceae</taxon>
        <taxon>Secundilactobacillus</taxon>
    </lineage>
</organism>
<dbReference type="PANTHER" id="PTHR30383">
    <property type="entry name" value="THIOESTERASE 1/PROTEASE 1/LYSOPHOSPHOLIPASE L1"/>
    <property type="match status" value="1"/>
</dbReference>